<gene>
    <name evidence="1" type="ORF">B1199_02900</name>
</gene>
<dbReference type="Proteomes" id="UP000194841">
    <property type="component" value="Unassembled WGS sequence"/>
</dbReference>
<sequence>MHTPCDQSLTPTSAQQAPVCDISSTNLNPYDQAIECLRELSNQNQVGQRAQIHLFELPDGVNVVVTVQAVKTVLTFSYQLTERSTEQKIQRVLDEALNLTLYQRTNQQEAA</sequence>
<evidence type="ECO:0000313" key="2">
    <source>
        <dbReference type="Proteomes" id="UP000194841"/>
    </source>
</evidence>
<protein>
    <submittedName>
        <fullName evidence="1">Uncharacterized protein</fullName>
    </submittedName>
</protein>
<accession>A0A244CUF9</accession>
<evidence type="ECO:0000313" key="1">
    <source>
        <dbReference type="EMBL" id="OUL59231.1"/>
    </source>
</evidence>
<name>A0A244CUF9_PSEDV</name>
<dbReference type="RefSeq" id="WP_086742624.1">
    <property type="nucleotide sequence ID" value="NZ_MWPV01000001.1"/>
</dbReference>
<proteinExistence type="predicted"/>
<comment type="caution">
    <text evidence="1">The sequence shown here is derived from an EMBL/GenBank/DDBJ whole genome shotgun (WGS) entry which is preliminary data.</text>
</comment>
<organism evidence="1 2">
    <name type="scientific">Pseudoalteromonas ulvae</name>
    <dbReference type="NCBI Taxonomy" id="107327"/>
    <lineage>
        <taxon>Bacteria</taxon>
        <taxon>Pseudomonadati</taxon>
        <taxon>Pseudomonadota</taxon>
        <taxon>Gammaproteobacteria</taxon>
        <taxon>Alteromonadales</taxon>
        <taxon>Pseudoalteromonadaceae</taxon>
        <taxon>Pseudoalteromonas</taxon>
    </lineage>
</organism>
<reference evidence="1 2" key="1">
    <citation type="submission" date="2017-02" db="EMBL/GenBank/DDBJ databases">
        <title>Pseudoalteromonas ulvae TC14 Genome.</title>
        <authorList>
            <person name="Molmeret M."/>
        </authorList>
    </citation>
    <scope>NUCLEOTIDE SEQUENCE [LARGE SCALE GENOMIC DNA]</scope>
    <source>
        <strain evidence="1">TC14</strain>
    </source>
</reference>
<dbReference type="AlphaFoldDB" id="A0A244CUF9"/>
<dbReference type="EMBL" id="MWPV01000001">
    <property type="protein sequence ID" value="OUL59231.1"/>
    <property type="molecule type" value="Genomic_DNA"/>
</dbReference>
<keyword evidence="2" id="KW-1185">Reference proteome</keyword>